<comment type="caution">
    <text evidence="1">The sequence shown here is derived from an EMBL/GenBank/DDBJ whole genome shotgun (WGS) entry which is preliminary data.</text>
</comment>
<evidence type="ECO:0000313" key="1">
    <source>
        <dbReference type="EMBL" id="KAB5589551.1"/>
    </source>
</evidence>
<name>A0A5N5QDL9_9AGAM</name>
<gene>
    <name evidence="1" type="ORF">CTheo_7008</name>
</gene>
<sequence length="260" mass="28744">MPLPDGDYEIQFGSGDRWAGMPAAHIDTFATLRIVPRSESLKVNVTNAGGDDYIMRLSSQTHFLSVNGNYVALDVSRVLPWTLEHDQAGDQYRISDSDGVKYWADSVTSNHASYFQGRGLCKILGLQAAIQPQRVVSLTKVNNIRARSERHYLSSAELLDPKSTDVIVFRHFVAPHLSALAPYGCQAMAQLDVPYLSSVGFGLTISTLAGSVGYISDSNNWFLRHLKRFNAQVLLSATYSRHISIARSFDDVPDQLVLLP</sequence>
<evidence type="ECO:0000313" key="2">
    <source>
        <dbReference type="Proteomes" id="UP000383932"/>
    </source>
</evidence>
<organism evidence="1 2">
    <name type="scientific">Ceratobasidium theobromae</name>
    <dbReference type="NCBI Taxonomy" id="1582974"/>
    <lineage>
        <taxon>Eukaryota</taxon>
        <taxon>Fungi</taxon>
        <taxon>Dikarya</taxon>
        <taxon>Basidiomycota</taxon>
        <taxon>Agaricomycotina</taxon>
        <taxon>Agaricomycetes</taxon>
        <taxon>Cantharellales</taxon>
        <taxon>Ceratobasidiaceae</taxon>
        <taxon>Ceratobasidium</taxon>
    </lineage>
</organism>
<protein>
    <submittedName>
        <fullName evidence="1">Uncharacterized protein</fullName>
    </submittedName>
</protein>
<dbReference type="AlphaFoldDB" id="A0A5N5QDL9"/>
<keyword evidence="2" id="KW-1185">Reference proteome</keyword>
<accession>A0A5N5QDL9</accession>
<dbReference type="Proteomes" id="UP000383932">
    <property type="component" value="Unassembled WGS sequence"/>
</dbReference>
<dbReference type="EMBL" id="SSOP01000255">
    <property type="protein sequence ID" value="KAB5589551.1"/>
    <property type="molecule type" value="Genomic_DNA"/>
</dbReference>
<proteinExistence type="predicted"/>
<reference evidence="1 2" key="1">
    <citation type="journal article" date="2019" name="Fungal Biol. Biotechnol.">
        <title>Draft genome sequence of fastidious pathogen Ceratobasidium theobromae, which causes vascular-streak dieback in Theobroma cacao.</title>
        <authorList>
            <person name="Ali S.S."/>
            <person name="Asman A."/>
            <person name="Shao J."/>
            <person name="Firmansyah A.P."/>
            <person name="Susilo A.W."/>
            <person name="Rosmana A."/>
            <person name="McMahon P."/>
            <person name="Junaid M."/>
            <person name="Guest D."/>
            <person name="Kheng T.Y."/>
            <person name="Meinhardt L.W."/>
            <person name="Bailey B.A."/>
        </authorList>
    </citation>
    <scope>NUCLEOTIDE SEQUENCE [LARGE SCALE GENOMIC DNA]</scope>
    <source>
        <strain evidence="1 2">CT2</strain>
    </source>
</reference>